<dbReference type="FunFam" id="1.10.287.950:FF:000001">
    <property type="entry name" value="Methyl-accepting chemotaxis sensory transducer"/>
    <property type="match status" value="1"/>
</dbReference>
<dbReference type="CDD" id="cd11386">
    <property type="entry name" value="MCP_signal"/>
    <property type="match status" value="1"/>
</dbReference>
<reference evidence="14" key="1">
    <citation type="submission" date="2020-01" db="EMBL/GenBank/DDBJ databases">
        <title>Caldichromatium gen. nov., sp. nov., a thermophilic purple sulfur bacterium member of the family Chromatiaceae isolated from Nakabusa hot spring, Japan.</title>
        <authorList>
            <person name="Saini M.K."/>
            <person name="Hanada S."/>
            <person name="Tank M."/>
        </authorList>
    </citation>
    <scope>NUCLEOTIDE SEQUENCE [LARGE SCALE GENOMIC DNA]</scope>
    <source>
        <strain evidence="14">No.7</strain>
    </source>
</reference>
<feature type="region of interest" description="Disordered" evidence="9">
    <location>
        <begin position="436"/>
        <end position="455"/>
    </location>
</feature>
<accession>A0A6G7VAP8</accession>
<dbReference type="Gene3D" id="1.10.287.950">
    <property type="entry name" value="Methyl-accepting chemotaxis protein"/>
    <property type="match status" value="1"/>
</dbReference>
<feature type="compositionally biased region" description="Basic and acidic residues" evidence="9">
    <location>
        <begin position="444"/>
        <end position="455"/>
    </location>
</feature>
<feature type="coiled-coil region" evidence="8">
    <location>
        <begin position="281"/>
        <end position="308"/>
    </location>
</feature>
<dbReference type="CDD" id="cd06225">
    <property type="entry name" value="HAMP"/>
    <property type="match status" value="1"/>
</dbReference>
<dbReference type="PRINTS" id="PR00260">
    <property type="entry name" value="CHEMTRNSDUCR"/>
</dbReference>
<feature type="domain" description="Methyl-accepting transducer" evidence="11">
    <location>
        <begin position="266"/>
        <end position="502"/>
    </location>
</feature>
<keyword evidence="3 10" id="KW-1133">Transmembrane helix</keyword>
<dbReference type="Pfam" id="PF00672">
    <property type="entry name" value="HAMP"/>
    <property type="match status" value="1"/>
</dbReference>
<dbReference type="PROSITE" id="PS50111">
    <property type="entry name" value="CHEMOTAXIS_TRANSDUC_2"/>
    <property type="match status" value="1"/>
</dbReference>
<evidence type="ECO:0000259" key="12">
    <source>
        <dbReference type="PROSITE" id="PS50885"/>
    </source>
</evidence>
<evidence type="ECO:0000256" key="6">
    <source>
        <dbReference type="ARBA" id="ARBA00029447"/>
    </source>
</evidence>
<dbReference type="InterPro" id="IPR004090">
    <property type="entry name" value="Chemotax_Me-accpt_rcpt"/>
</dbReference>
<evidence type="ECO:0000256" key="9">
    <source>
        <dbReference type="SAM" id="MobiDB-lite"/>
    </source>
</evidence>
<evidence type="ECO:0000256" key="7">
    <source>
        <dbReference type="PROSITE-ProRule" id="PRU00284"/>
    </source>
</evidence>
<evidence type="ECO:0000256" key="10">
    <source>
        <dbReference type="SAM" id="Phobius"/>
    </source>
</evidence>
<dbReference type="SMART" id="SM00304">
    <property type="entry name" value="HAMP"/>
    <property type="match status" value="2"/>
</dbReference>
<sequence>MPRLNDFPVWIRLVGALWLILFPAWSGLILWAANEQRQTAIDQAVVFTSTLHEMTLAGLTTLMITGTINQRAAFLDQIVELANVEDLRVLRGENVIKQFGAGSQHEQPRDDIERQVLASGNPYIQLEADGRNLRAVMPVFARENYLGKNCTTCHALAPRDSVLGAVSLRINLEEVNRSVSLFAIKLFAIAIALSLPVLVILYILTNRFVTRPLQQMTAGLEGIAQGNGDLSQRLPVRGRDEIGRACQAFNAMMDNIRDLIARILHSTDQLTRAAHDLACSTEQTTNRIANQRQEIDQLASAMHEMSATAQEVARSAQHGADVTQTAQMAASSGKQIVHDTMARIDELAADIQEAAGIIEALGQDSQAIGKILDVIREVAEQTNLLALNAAIEAARAGEAGRGFAVVADEVRALASRTQTSTQEIQTMIERLQKASRRAVSAMEGSRHHAEDSRNRALEAGEALDNITGAINTLSDVNSQVASSAEEQSAVAEEMNRNVSGISDAAEFNARAALETAKASEQLAKLAAELQGLVGQFRV</sequence>
<dbReference type="SUPFAM" id="SSF58104">
    <property type="entry name" value="Methyl-accepting chemotaxis protein (MCP) signaling domain"/>
    <property type="match status" value="1"/>
</dbReference>
<evidence type="ECO:0000256" key="2">
    <source>
        <dbReference type="ARBA" id="ARBA00022692"/>
    </source>
</evidence>
<dbReference type="RefSeq" id="WP_166269648.1">
    <property type="nucleotide sequence ID" value="NZ_CP048029.1"/>
</dbReference>
<dbReference type="PANTHER" id="PTHR32089">
    <property type="entry name" value="METHYL-ACCEPTING CHEMOTAXIS PROTEIN MCPB"/>
    <property type="match status" value="1"/>
</dbReference>
<feature type="domain" description="HAMP" evidence="12">
    <location>
        <begin position="207"/>
        <end position="261"/>
    </location>
</feature>
<name>A0A6G7VAP8_9GAMM</name>
<keyword evidence="4 10" id="KW-0472">Membrane</keyword>
<dbReference type="PANTHER" id="PTHR32089:SF119">
    <property type="entry name" value="METHYL-ACCEPTING CHEMOTAXIS PROTEIN CTPL"/>
    <property type="match status" value="1"/>
</dbReference>
<evidence type="ECO:0000256" key="5">
    <source>
        <dbReference type="ARBA" id="ARBA00023224"/>
    </source>
</evidence>
<evidence type="ECO:0000256" key="4">
    <source>
        <dbReference type="ARBA" id="ARBA00023136"/>
    </source>
</evidence>
<evidence type="ECO:0000256" key="3">
    <source>
        <dbReference type="ARBA" id="ARBA00022989"/>
    </source>
</evidence>
<proteinExistence type="inferred from homology"/>
<feature type="transmembrane region" description="Helical" evidence="10">
    <location>
        <begin position="12"/>
        <end position="33"/>
    </location>
</feature>
<comment type="similarity">
    <text evidence="6">Belongs to the methyl-accepting chemotaxis (MCP) protein family.</text>
</comment>
<evidence type="ECO:0000256" key="8">
    <source>
        <dbReference type="SAM" id="Coils"/>
    </source>
</evidence>
<dbReference type="Proteomes" id="UP000502699">
    <property type="component" value="Chromosome"/>
</dbReference>
<dbReference type="GO" id="GO:0007165">
    <property type="term" value="P:signal transduction"/>
    <property type="evidence" value="ECO:0007669"/>
    <property type="project" value="UniProtKB-KW"/>
</dbReference>
<protein>
    <submittedName>
        <fullName evidence="13">Methyl-accepting chemotaxis protein</fullName>
    </submittedName>
</protein>
<dbReference type="AlphaFoldDB" id="A0A6G7VAP8"/>
<gene>
    <name evidence="13" type="ORF">GWK36_02045</name>
</gene>
<evidence type="ECO:0000313" key="14">
    <source>
        <dbReference type="Proteomes" id="UP000502699"/>
    </source>
</evidence>
<dbReference type="Gene3D" id="3.30.450.290">
    <property type="match status" value="1"/>
</dbReference>
<dbReference type="InterPro" id="IPR003660">
    <property type="entry name" value="HAMP_dom"/>
</dbReference>
<dbReference type="GO" id="GO:0006935">
    <property type="term" value="P:chemotaxis"/>
    <property type="evidence" value="ECO:0007669"/>
    <property type="project" value="InterPro"/>
</dbReference>
<dbReference type="PROSITE" id="PS50885">
    <property type="entry name" value="HAMP"/>
    <property type="match status" value="1"/>
</dbReference>
<feature type="transmembrane region" description="Helical" evidence="10">
    <location>
        <begin position="179"/>
        <end position="204"/>
    </location>
</feature>
<dbReference type="SMART" id="SM00283">
    <property type="entry name" value="MA"/>
    <property type="match status" value="1"/>
</dbReference>
<dbReference type="GO" id="GO:0016020">
    <property type="term" value="C:membrane"/>
    <property type="evidence" value="ECO:0007669"/>
    <property type="project" value="UniProtKB-SubCell"/>
</dbReference>
<organism evidence="13 14">
    <name type="scientific">Caldichromatium japonicum</name>
    <dbReference type="NCBI Taxonomy" id="2699430"/>
    <lineage>
        <taxon>Bacteria</taxon>
        <taxon>Pseudomonadati</taxon>
        <taxon>Pseudomonadota</taxon>
        <taxon>Gammaproteobacteria</taxon>
        <taxon>Chromatiales</taxon>
        <taxon>Chromatiaceae</taxon>
        <taxon>Caldichromatium</taxon>
    </lineage>
</organism>
<comment type="subcellular location">
    <subcellularLocation>
        <location evidence="1">Membrane</location>
        <topology evidence="1">Multi-pass membrane protein</topology>
    </subcellularLocation>
</comment>
<dbReference type="InterPro" id="IPR004089">
    <property type="entry name" value="MCPsignal_dom"/>
</dbReference>
<dbReference type="KEGG" id="cjap:GWK36_02045"/>
<keyword evidence="5 7" id="KW-0807">Transducer</keyword>
<evidence type="ECO:0000259" key="11">
    <source>
        <dbReference type="PROSITE" id="PS50111"/>
    </source>
</evidence>
<dbReference type="EMBL" id="CP048029">
    <property type="protein sequence ID" value="QIK36980.1"/>
    <property type="molecule type" value="Genomic_DNA"/>
</dbReference>
<keyword evidence="8" id="KW-0175">Coiled coil</keyword>
<keyword evidence="2 10" id="KW-0812">Transmembrane</keyword>
<evidence type="ECO:0000256" key="1">
    <source>
        <dbReference type="ARBA" id="ARBA00004141"/>
    </source>
</evidence>
<dbReference type="Pfam" id="PF00015">
    <property type="entry name" value="MCPsignal"/>
    <property type="match status" value="1"/>
</dbReference>
<dbReference type="GO" id="GO:0004888">
    <property type="term" value="F:transmembrane signaling receptor activity"/>
    <property type="evidence" value="ECO:0007669"/>
    <property type="project" value="InterPro"/>
</dbReference>
<keyword evidence="14" id="KW-1185">Reference proteome</keyword>
<evidence type="ECO:0000313" key="13">
    <source>
        <dbReference type="EMBL" id="QIK36980.1"/>
    </source>
</evidence>